<dbReference type="SUPFAM" id="SSF111369">
    <property type="entry name" value="HlyD-like secretion proteins"/>
    <property type="match status" value="1"/>
</dbReference>
<dbReference type="EMBL" id="AMXF01000412">
    <property type="protein sequence ID" value="ENO90936.1"/>
    <property type="molecule type" value="Genomic_DNA"/>
</dbReference>
<dbReference type="GO" id="GO:0015562">
    <property type="term" value="F:efflux transmembrane transporter activity"/>
    <property type="evidence" value="ECO:0007669"/>
    <property type="project" value="TreeGrafter"/>
</dbReference>
<keyword evidence="3" id="KW-1185">Reference proteome</keyword>
<comment type="caution">
    <text evidence="2">The sequence shown here is derived from an EMBL/GenBank/DDBJ whole genome shotgun (WGS) entry which is preliminary data.</text>
</comment>
<accession>N6Y9G7</accession>
<dbReference type="GO" id="GO:1990281">
    <property type="term" value="C:efflux pump complex"/>
    <property type="evidence" value="ECO:0007669"/>
    <property type="project" value="TreeGrafter"/>
</dbReference>
<dbReference type="AlphaFoldDB" id="N6Y9G7"/>
<dbReference type="PANTHER" id="PTHR30469:SF15">
    <property type="entry name" value="HLYD FAMILY OF SECRETION PROTEINS"/>
    <property type="match status" value="1"/>
</dbReference>
<name>N6Y9G7_9RHOO</name>
<feature type="signal peptide" evidence="1">
    <location>
        <begin position="1"/>
        <end position="24"/>
    </location>
</feature>
<evidence type="ECO:0000256" key="1">
    <source>
        <dbReference type="SAM" id="SignalP"/>
    </source>
</evidence>
<dbReference type="OrthoDB" id="9778796at2"/>
<protein>
    <recommendedName>
        <fullName evidence="4">RND family efflux transporter MFP subunit</fullName>
    </recommendedName>
</protein>
<gene>
    <name evidence="2" type="ORF">C667_22974</name>
</gene>
<proteinExistence type="predicted"/>
<dbReference type="Gene3D" id="2.40.30.170">
    <property type="match status" value="1"/>
</dbReference>
<dbReference type="RefSeq" id="WP_004387197.1">
    <property type="nucleotide sequence ID" value="NZ_AMXF01000412.1"/>
</dbReference>
<dbReference type="Proteomes" id="UP000013047">
    <property type="component" value="Unassembled WGS sequence"/>
</dbReference>
<reference evidence="2 3" key="1">
    <citation type="submission" date="2012-09" db="EMBL/GenBank/DDBJ databases">
        <title>Draft Genome Sequences of 6 Strains from Genus Thauera.</title>
        <authorList>
            <person name="Liu B."/>
            <person name="Shapleigh J.P."/>
            <person name="Frostegard A.H."/>
        </authorList>
    </citation>
    <scope>NUCLEOTIDE SEQUENCE [LARGE SCALE GENOMIC DNA]</scope>
    <source>
        <strain evidence="2 3">B4P</strain>
    </source>
</reference>
<feature type="chain" id="PRO_5004128739" description="RND family efflux transporter MFP subunit" evidence="1">
    <location>
        <begin position="25"/>
        <end position="242"/>
    </location>
</feature>
<evidence type="ECO:0000313" key="3">
    <source>
        <dbReference type="Proteomes" id="UP000013047"/>
    </source>
</evidence>
<evidence type="ECO:0000313" key="2">
    <source>
        <dbReference type="EMBL" id="ENO90936.1"/>
    </source>
</evidence>
<evidence type="ECO:0008006" key="4">
    <source>
        <dbReference type="Google" id="ProtNLM"/>
    </source>
</evidence>
<sequence length="242" mass="26041">MITPFLYLASALLAALLFCQTSFAALPAEVPVAIESRQQVVLSMGRAGMLVELGPDVGAELRQGALVARLDTRELELQIERNNVQIAYLGKLAKTTAGLVGQGLKTPDELARTRSEQGVLEAENRILRRQIETARLVAPFSGSVVERPARRHQWVEAGMPIAELVDNTQLRAVGDVPAEAAAALKPGAPARLMLPDLGRELAVQVEAVSRKVEVRSNTVRVIWSLPRPSAGIVHGMKGVVLP</sequence>
<organism evidence="2 3">
    <name type="scientific">Thauera phenylacetica B4P</name>
    <dbReference type="NCBI Taxonomy" id="1234382"/>
    <lineage>
        <taxon>Bacteria</taxon>
        <taxon>Pseudomonadati</taxon>
        <taxon>Pseudomonadota</taxon>
        <taxon>Betaproteobacteria</taxon>
        <taxon>Rhodocyclales</taxon>
        <taxon>Zoogloeaceae</taxon>
        <taxon>Thauera</taxon>
    </lineage>
</organism>
<dbReference type="PANTHER" id="PTHR30469">
    <property type="entry name" value="MULTIDRUG RESISTANCE PROTEIN MDTA"/>
    <property type="match status" value="1"/>
</dbReference>
<keyword evidence="1" id="KW-0732">Signal</keyword>